<evidence type="ECO:0000313" key="5">
    <source>
        <dbReference type="EMBL" id="MEZ0452839.1"/>
    </source>
</evidence>
<keyword evidence="3" id="KW-0804">Transcription</keyword>
<comment type="caution">
    <text evidence="5">The sequence shown here is derived from an EMBL/GenBank/DDBJ whole genome shotgun (WGS) entry which is preliminary data.</text>
</comment>
<proteinExistence type="predicted"/>
<name>A0ABV4HI09_9SPHI</name>
<evidence type="ECO:0000259" key="4">
    <source>
        <dbReference type="PROSITE" id="PS01124"/>
    </source>
</evidence>
<dbReference type="InterPro" id="IPR050204">
    <property type="entry name" value="AraC_XylS_family_regulators"/>
</dbReference>
<dbReference type="InterPro" id="IPR009057">
    <property type="entry name" value="Homeodomain-like_sf"/>
</dbReference>
<evidence type="ECO:0000256" key="3">
    <source>
        <dbReference type="ARBA" id="ARBA00023163"/>
    </source>
</evidence>
<dbReference type="PANTHER" id="PTHR46796">
    <property type="entry name" value="HTH-TYPE TRANSCRIPTIONAL ACTIVATOR RHAS-RELATED"/>
    <property type="match status" value="1"/>
</dbReference>
<dbReference type="RefSeq" id="WP_370483791.1">
    <property type="nucleotide sequence ID" value="NZ_CP158797.1"/>
</dbReference>
<gene>
    <name evidence="5" type="ORF">ABTW24_14680</name>
</gene>
<reference evidence="5 6" key="1">
    <citation type="submission" date="2024-06" db="EMBL/GenBank/DDBJ databases">
        <title>Soil Sphingobacterium thalpophilum.</title>
        <authorList>
            <person name="Yang J."/>
            <person name="Li J."/>
        </authorList>
    </citation>
    <scope>NUCLEOTIDE SEQUENCE [LARGE SCALE GENOMIC DNA]</scope>
    <source>
        <strain evidence="5 6">22g91tb</strain>
    </source>
</reference>
<organism evidence="5 6">
    <name type="scientific">Sphingobacterium thalpophilum</name>
    <dbReference type="NCBI Taxonomy" id="259"/>
    <lineage>
        <taxon>Bacteria</taxon>
        <taxon>Pseudomonadati</taxon>
        <taxon>Bacteroidota</taxon>
        <taxon>Sphingobacteriia</taxon>
        <taxon>Sphingobacteriales</taxon>
        <taxon>Sphingobacteriaceae</taxon>
        <taxon>Sphingobacterium</taxon>
    </lineage>
</organism>
<dbReference type="EMBL" id="JBEOQB010000004">
    <property type="protein sequence ID" value="MEZ0452839.1"/>
    <property type="molecule type" value="Genomic_DNA"/>
</dbReference>
<dbReference type="Proteomes" id="UP001566204">
    <property type="component" value="Unassembled WGS sequence"/>
</dbReference>
<dbReference type="SUPFAM" id="SSF46689">
    <property type="entry name" value="Homeodomain-like"/>
    <property type="match status" value="2"/>
</dbReference>
<keyword evidence="6" id="KW-1185">Reference proteome</keyword>
<dbReference type="InterPro" id="IPR037923">
    <property type="entry name" value="HTH-like"/>
</dbReference>
<sequence length="272" mass="32174">MKVNNIQSCHLGPEISPENYIPENYFLYLLKGSMKAYDGEKSYTIKPGDYCIARKNHLVRYTKYKDNDEFEKIIITLDEVFLKRFLERHFYEILPSTIGDSFIFIPENNFIKNFIVSLEPYYTGDLEISADFVDIKREELLIILLKSNPELINMLFNFSLPDKINLKEYMHKNFRFNISLEKFAFFTGRSLSTFKRDFQRVFGTTPGVWLKKKRLQEAYFQIAEQSRRPSDVYLEVGFEDLSHFSFAFKKEFGKTPNEIAKPLSNRMRLNGD</sequence>
<evidence type="ECO:0000256" key="2">
    <source>
        <dbReference type="ARBA" id="ARBA00023125"/>
    </source>
</evidence>
<dbReference type="InterPro" id="IPR018060">
    <property type="entry name" value="HTH_AraC"/>
</dbReference>
<dbReference type="Gene3D" id="1.10.10.60">
    <property type="entry name" value="Homeodomain-like"/>
    <property type="match status" value="1"/>
</dbReference>
<dbReference type="Pfam" id="PF12833">
    <property type="entry name" value="HTH_18"/>
    <property type="match status" value="1"/>
</dbReference>
<dbReference type="InterPro" id="IPR054015">
    <property type="entry name" value="ExsA-like_N"/>
</dbReference>
<keyword evidence="2" id="KW-0238">DNA-binding</keyword>
<dbReference type="SMART" id="SM00342">
    <property type="entry name" value="HTH_ARAC"/>
    <property type="match status" value="1"/>
</dbReference>
<evidence type="ECO:0000256" key="1">
    <source>
        <dbReference type="ARBA" id="ARBA00023015"/>
    </source>
</evidence>
<keyword evidence="1" id="KW-0805">Transcription regulation</keyword>
<dbReference type="Pfam" id="PF22200">
    <property type="entry name" value="ExsA_N"/>
    <property type="match status" value="1"/>
</dbReference>
<feature type="domain" description="HTH araC/xylS-type" evidence="4">
    <location>
        <begin position="164"/>
        <end position="262"/>
    </location>
</feature>
<evidence type="ECO:0000313" key="6">
    <source>
        <dbReference type="Proteomes" id="UP001566204"/>
    </source>
</evidence>
<accession>A0ABV4HI09</accession>
<protein>
    <submittedName>
        <fullName evidence="5">AraC family transcriptional regulator</fullName>
    </submittedName>
</protein>
<dbReference type="SUPFAM" id="SSF51215">
    <property type="entry name" value="Regulatory protein AraC"/>
    <property type="match status" value="1"/>
</dbReference>
<dbReference type="PROSITE" id="PS01124">
    <property type="entry name" value="HTH_ARAC_FAMILY_2"/>
    <property type="match status" value="1"/>
</dbReference>